<comment type="caution">
    <text evidence="1">The sequence shown here is derived from an EMBL/GenBank/DDBJ whole genome shotgun (WGS) entry which is preliminary data.</text>
</comment>
<name>A0A813IR89_POLGL</name>
<accession>A0A813IR89</accession>
<evidence type="ECO:0000313" key="1">
    <source>
        <dbReference type="EMBL" id="CAE8654603.1"/>
    </source>
</evidence>
<organism evidence="1 2">
    <name type="scientific">Polarella glacialis</name>
    <name type="common">Dinoflagellate</name>
    <dbReference type="NCBI Taxonomy" id="89957"/>
    <lineage>
        <taxon>Eukaryota</taxon>
        <taxon>Sar</taxon>
        <taxon>Alveolata</taxon>
        <taxon>Dinophyceae</taxon>
        <taxon>Suessiales</taxon>
        <taxon>Suessiaceae</taxon>
        <taxon>Polarella</taxon>
    </lineage>
</organism>
<reference evidence="1" key="1">
    <citation type="submission" date="2021-02" db="EMBL/GenBank/DDBJ databases">
        <authorList>
            <person name="Dougan E. K."/>
            <person name="Rhodes N."/>
            <person name="Thang M."/>
            <person name="Chan C."/>
        </authorList>
    </citation>
    <scope>NUCLEOTIDE SEQUENCE</scope>
</reference>
<protein>
    <submittedName>
        <fullName evidence="1">Uncharacterized protein</fullName>
    </submittedName>
</protein>
<gene>
    <name evidence="1" type="ORF">PGLA2088_LOCUS11112</name>
</gene>
<proteinExistence type="predicted"/>
<evidence type="ECO:0000313" key="2">
    <source>
        <dbReference type="Proteomes" id="UP000626109"/>
    </source>
</evidence>
<dbReference type="Proteomes" id="UP000626109">
    <property type="component" value="Unassembled WGS sequence"/>
</dbReference>
<sequence length="123" mass="14063">MCTRIQQKRISGYRVWMWQFKWNNNCSNNNTNNNDTNDNSKNNNNTFIIIITIISTISQQVWYDCVAELPSSHMASDQVPRMRCWYSACGSKASVQSAHFFFKRISSFCVGFGTVCVSPPGTD</sequence>
<dbReference type="AlphaFoldDB" id="A0A813IR89"/>
<dbReference type="EMBL" id="CAJNNW010012726">
    <property type="protein sequence ID" value="CAE8654603.1"/>
    <property type="molecule type" value="Genomic_DNA"/>
</dbReference>